<comment type="caution">
    <text evidence="14">The sequence shown here is derived from an EMBL/GenBank/DDBJ whole genome shotgun (WGS) entry which is preliminary data.</text>
</comment>
<feature type="domain" description="SRCR" evidence="13">
    <location>
        <begin position="2031"/>
        <end position="2134"/>
    </location>
</feature>
<dbReference type="FunFam" id="3.10.250.10:FF:000007">
    <property type="entry name" value="Soluble scavenger receptor cysteine-rich domain-containing protein SSC5D"/>
    <property type="match status" value="1"/>
</dbReference>
<feature type="disulfide bond" evidence="10">
    <location>
        <begin position="2326"/>
        <end position="2336"/>
    </location>
</feature>
<name>A0AAE0T6B2_9BIVA</name>
<feature type="disulfide bond" evidence="10">
    <location>
        <begin position="558"/>
        <end position="619"/>
    </location>
</feature>
<dbReference type="FunFam" id="3.10.250.10:FF:000006">
    <property type="entry name" value="neurotrypsin isoform X2"/>
    <property type="match status" value="1"/>
</dbReference>
<keyword evidence="4" id="KW-0677">Repeat</keyword>
<feature type="domain" description="SRCR" evidence="13">
    <location>
        <begin position="952"/>
        <end position="1050"/>
    </location>
</feature>
<feature type="disulfide bond" evidence="10">
    <location>
        <begin position="2432"/>
        <end position="2442"/>
    </location>
</feature>
<feature type="disulfide bond" evidence="10">
    <location>
        <begin position="1520"/>
        <end position="1584"/>
    </location>
</feature>
<evidence type="ECO:0000256" key="1">
    <source>
        <dbReference type="ARBA" id="ARBA00004167"/>
    </source>
</evidence>
<feature type="domain" description="SRCR" evidence="13">
    <location>
        <begin position="840"/>
        <end position="943"/>
    </location>
</feature>
<dbReference type="PROSITE" id="PS00420">
    <property type="entry name" value="SRCR_1"/>
    <property type="match status" value="3"/>
</dbReference>
<feature type="domain" description="SRCR" evidence="13">
    <location>
        <begin position="1495"/>
        <end position="1595"/>
    </location>
</feature>
<dbReference type="PANTHER" id="PTHR19331:SF465">
    <property type="entry name" value="EGG PEPTIDE SPERACT RECEPTOR"/>
    <property type="match status" value="1"/>
</dbReference>
<keyword evidence="7 10" id="KW-1015">Disulfide bond</keyword>
<feature type="disulfide bond" evidence="10">
    <location>
        <begin position="2098"/>
        <end position="2108"/>
    </location>
</feature>
<evidence type="ECO:0000256" key="7">
    <source>
        <dbReference type="ARBA" id="ARBA00023157"/>
    </source>
</evidence>
<feature type="disulfide bond" evidence="10">
    <location>
        <begin position="1442"/>
        <end position="1452"/>
    </location>
</feature>
<reference evidence="14" key="3">
    <citation type="submission" date="2023-05" db="EMBL/GenBank/DDBJ databases">
        <authorList>
            <person name="Smith C.H."/>
        </authorList>
    </citation>
    <scope>NUCLEOTIDE SEQUENCE</scope>
    <source>
        <strain evidence="14">CHS0354</strain>
        <tissue evidence="14">Mantle</tissue>
    </source>
</reference>
<feature type="disulfide bond" evidence="10">
    <location>
        <begin position="881"/>
        <end position="942"/>
    </location>
</feature>
<feature type="domain" description="SRCR" evidence="13">
    <location>
        <begin position="1057"/>
        <end position="1159"/>
    </location>
</feature>
<evidence type="ECO:0000256" key="11">
    <source>
        <dbReference type="SAM" id="MobiDB-lite"/>
    </source>
</evidence>
<reference evidence="14" key="1">
    <citation type="journal article" date="2021" name="Genome Biol. Evol.">
        <title>A High-Quality Reference Genome for a Parasitic Bivalve with Doubly Uniparental Inheritance (Bivalvia: Unionida).</title>
        <authorList>
            <person name="Smith C.H."/>
        </authorList>
    </citation>
    <scope>NUCLEOTIDE SEQUENCE</scope>
    <source>
        <strain evidence="14">CHS0354</strain>
    </source>
</reference>
<dbReference type="PANTHER" id="PTHR19331">
    <property type="entry name" value="SCAVENGER RECEPTOR DOMAIN-CONTAINING"/>
    <property type="match status" value="1"/>
</dbReference>
<evidence type="ECO:0000313" key="14">
    <source>
        <dbReference type="EMBL" id="KAK3604436.1"/>
    </source>
</evidence>
<dbReference type="Pfam" id="PF00530">
    <property type="entry name" value="SRCR"/>
    <property type="match status" value="26"/>
</dbReference>
<dbReference type="Gene3D" id="3.10.250.10">
    <property type="entry name" value="SRCR-like domain"/>
    <property type="match status" value="26"/>
</dbReference>
<feature type="domain" description="SRCR" evidence="13">
    <location>
        <begin position="2694"/>
        <end position="2804"/>
    </location>
</feature>
<gene>
    <name evidence="14" type="ORF">CHS0354_013836</name>
</gene>
<feature type="disulfide bond" evidence="10">
    <location>
        <begin position="1125"/>
        <end position="1135"/>
    </location>
</feature>
<feature type="domain" description="SRCR" evidence="13">
    <location>
        <begin position="522"/>
        <end position="620"/>
    </location>
</feature>
<feature type="disulfide bond" evidence="10">
    <location>
        <begin position="1334"/>
        <end position="1344"/>
    </location>
</feature>
<evidence type="ECO:0000256" key="2">
    <source>
        <dbReference type="ARBA" id="ARBA00022692"/>
    </source>
</evidence>
<dbReference type="PRINTS" id="PR00258">
    <property type="entry name" value="SPERACTRCPTR"/>
</dbReference>
<dbReference type="EMBL" id="JAEAOA010000847">
    <property type="protein sequence ID" value="KAK3604436.1"/>
    <property type="molecule type" value="Genomic_DNA"/>
</dbReference>
<feature type="disulfide bond" evidence="10">
    <location>
        <begin position="2763"/>
        <end position="2773"/>
    </location>
</feature>
<feature type="domain" description="SRCR" evidence="13">
    <location>
        <begin position="312"/>
        <end position="411"/>
    </location>
</feature>
<evidence type="ECO:0000256" key="3">
    <source>
        <dbReference type="ARBA" id="ARBA00022729"/>
    </source>
</evidence>
<feature type="disulfide bond" evidence="10">
    <location>
        <begin position="911"/>
        <end position="921"/>
    </location>
</feature>
<feature type="disulfide bond" evidence="10">
    <location>
        <begin position="1533"/>
        <end position="1594"/>
    </location>
</feature>
<feature type="disulfide bond" evidence="10">
    <location>
        <begin position="160"/>
        <end position="170"/>
    </location>
</feature>
<dbReference type="PROSITE" id="PS50287">
    <property type="entry name" value="SRCR_2"/>
    <property type="match status" value="26"/>
</dbReference>
<feature type="disulfide bond" evidence="10">
    <location>
        <begin position="2210"/>
        <end position="2220"/>
    </location>
</feature>
<keyword evidence="8" id="KW-0675">Receptor</keyword>
<feature type="region of interest" description="Disordered" evidence="11">
    <location>
        <begin position="3008"/>
        <end position="3057"/>
    </location>
</feature>
<feature type="disulfide bond" evidence="10">
    <location>
        <begin position="802"/>
        <end position="812"/>
    </location>
</feature>
<feature type="compositionally biased region" description="Polar residues" evidence="11">
    <location>
        <begin position="3013"/>
        <end position="3032"/>
    </location>
</feature>
<feature type="disulfide bond" evidence="10">
    <location>
        <begin position="2544"/>
        <end position="2554"/>
    </location>
</feature>
<organism evidence="14 15">
    <name type="scientific">Potamilus streckersoni</name>
    <dbReference type="NCBI Taxonomy" id="2493646"/>
    <lineage>
        <taxon>Eukaryota</taxon>
        <taxon>Metazoa</taxon>
        <taxon>Spiralia</taxon>
        <taxon>Lophotrochozoa</taxon>
        <taxon>Mollusca</taxon>
        <taxon>Bivalvia</taxon>
        <taxon>Autobranchia</taxon>
        <taxon>Heteroconchia</taxon>
        <taxon>Palaeoheterodonta</taxon>
        <taxon>Unionida</taxon>
        <taxon>Unionoidea</taxon>
        <taxon>Unionidae</taxon>
        <taxon>Ambleminae</taxon>
        <taxon>Lampsilini</taxon>
        <taxon>Potamilus</taxon>
    </lineage>
</organism>
<feature type="domain" description="SRCR" evidence="13">
    <location>
        <begin position="1604"/>
        <end position="1709"/>
    </location>
</feature>
<evidence type="ECO:0000256" key="8">
    <source>
        <dbReference type="ARBA" id="ARBA00023170"/>
    </source>
</evidence>
<dbReference type="SMART" id="SM00202">
    <property type="entry name" value="SR"/>
    <property type="match status" value="26"/>
</dbReference>
<evidence type="ECO:0000256" key="5">
    <source>
        <dbReference type="ARBA" id="ARBA00022989"/>
    </source>
</evidence>
<protein>
    <recommendedName>
        <fullName evidence="13">SRCR domain-containing protein</fullName>
    </recommendedName>
</protein>
<comment type="caution">
    <text evidence="10">Lacks conserved residue(s) required for the propagation of feature annotation.</text>
</comment>
<feature type="disulfide bond" evidence="10">
    <location>
        <begin position="1882"/>
        <end position="1892"/>
    </location>
</feature>
<dbReference type="FunFam" id="3.10.250.10:FF:000001">
    <property type="entry name" value="Lysyl oxidase 4 isoform X1"/>
    <property type="match status" value="1"/>
</dbReference>
<feature type="domain" description="SRCR" evidence="13">
    <location>
        <begin position="2365"/>
        <end position="2473"/>
    </location>
</feature>
<dbReference type="InterPro" id="IPR036772">
    <property type="entry name" value="SRCR-like_dom_sf"/>
</dbReference>
<feature type="domain" description="SRCR" evidence="13">
    <location>
        <begin position="91"/>
        <end position="191"/>
    </location>
</feature>
<feature type="domain" description="SRCR" evidence="13">
    <location>
        <begin position="1814"/>
        <end position="1912"/>
    </location>
</feature>
<feature type="disulfide bond" evidence="10">
    <location>
        <begin position="1992"/>
        <end position="2002"/>
    </location>
</feature>
<feature type="disulfide bond" evidence="10">
    <location>
        <begin position="1782"/>
        <end position="1792"/>
    </location>
</feature>
<keyword evidence="5 12" id="KW-1133">Transmembrane helix</keyword>
<feature type="disulfide bond" evidence="10">
    <location>
        <begin position="1567"/>
        <end position="1577"/>
    </location>
</feature>
<feature type="disulfide bond" evidence="10">
    <location>
        <begin position="269"/>
        <end position="279"/>
    </location>
</feature>
<evidence type="ECO:0000256" key="6">
    <source>
        <dbReference type="ARBA" id="ARBA00023136"/>
    </source>
</evidence>
<feature type="transmembrane region" description="Helical" evidence="12">
    <location>
        <begin position="2940"/>
        <end position="2964"/>
    </location>
</feature>
<feature type="domain" description="SRCR" evidence="13">
    <location>
        <begin position="417"/>
        <end position="519"/>
    </location>
</feature>
<reference evidence="14" key="2">
    <citation type="journal article" date="2021" name="Genome Biol. Evol.">
        <title>Developing a high-quality reference genome for a parasitic bivalve with doubly uniparental inheritance (Bivalvia: Unionida).</title>
        <authorList>
            <person name="Smith C.H."/>
        </authorList>
    </citation>
    <scope>NUCLEOTIDE SEQUENCE</scope>
    <source>
        <strain evidence="14">CHS0354</strain>
        <tissue evidence="14">Mantle</tissue>
    </source>
</reference>
<dbReference type="GO" id="GO:0016020">
    <property type="term" value="C:membrane"/>
    <property type="evidence" value="ECO:0007669"/>
    <property type="project" value="UniProtKB-SubCell"/>
</dbReference>
<evidence type="ECO:0000256" key="10">
    <source>
        <dbReference type="PROSITE-ProRule" id="PRU00196"/>
    </source>
</evidence>
<sequence>MLVTKGLTAVLGVLAVCRESSVLVNGQGLSVINEHQTFPGLGLEDDLTGQILDSLVKGKRSNRLNDHPHRQKRLSETTTPNITAKAPLLHVRLAGGDGRTTGRVEVSQNGSVWGTVCDDLWTDKEAQVVCKMLKFKFGSAHLSAAFGEGLGDIFLDNVQCTGTEESLAQCLHNGWGVHNCRHYEDAGVSCFNNSVRLKSRGRTDVGTVEILSEADNEWLEVCDDNWDDEDARVLCKEMGFFDGLKQCCSTLGEIQSTIGSSKSLTNFQCIGTEQSMFNCTYQKKSSRCDQDHRASAICYNTSISKVNQTFDVRLGDGTRTPYWGEVNVRYQGVWGQVCSGSTNWDDNAANVTCRQLGFKGGVAYGSVSETFMPVWITSLNCTGTETSLEKCVLGNWGRPVRTCKPAYALCFREGVSVRLADGGDYYGRVEVHHDGHVGTICDTAWSSSDARVVCKYLGYADGDPVTGSYYGGGNGSIMMNGLGCYGYETSVLQCRNKGWMSYNNTECSSHKNDASVVCYKNVRLSRGDHSHGVVQIMEDSWSVLCGEGFTDVDARVVCRQLGFPNGTALTMGSFGTFYGRYVRPNISCSGLEKSILNCSYDEFRSCGRDSFLGYAVVSCFNGTLNEEKIVKLDGGASGFDNESGRVMVKQHGIWGRVCPNDWDDKDATVVCRMLGYAGGVAYKYISTGSGPYTMGKVGCFENETSLFDCPVSSDLCDAQFSSGDAGVLCHRSRKAEVRLVGSHNSGRLEVIIDRTVGTICDVGWSRYDASVACRQLGFIDGEPRSQVTSLTGAPVVINSMGCYGGESSLFMCRNPGWRKNIDERCHEENRNAGVFCYNNVRVTGGNSNDNTTAGKVEAYLHGSWITVCGDGFDAMDARVVCRELGYPNYKALVPGAFGRKYFSDFLTSFNCTGNEATLVNCSFNSKGGLCGDRSSNYASVLCSKYLLDEHSIRVVPVTSFPATVIVEKHGVNGTVCGSGWGNNEALVVCRQLGYSGGVAFGPQYSLSSSPIWMTSVSCTGREMKLADCDYQETPTSECLSNHMAANVYCYDGQGFQVRLAGTGSPSFGRVEVAFNGVWGTICDSYWSVNDARVICRQLGFLDGGAQPSSFYGSGLGPAWLYYVRCDGNEKSVWSCINSGFNVSHSSCRNHKYDASVYCTDKVRLEPNITYGAVQIYNQEKYNLVCADGFNDIDAKVTCKTLGYTNGVSVCCSAFGKMDYNIGYGNVRCKGNEASVQDCEMEFGSDVCPSQSYAAVACSNVHASGEYELKLENENRGKVQVRHFDIWGHICPNGFDDNDAMVICRELGFLGGFSFYQSTYQSTVSELPWLSNINCSGSEGYLSRCGNIRWGEVPACQTDREAAVYCYSNETYKFRLTNGTSPLSGRIEMSIDGEWGTVCGLINFDDKAANVLCRQMKFTGGRALPMGHFGQGTGNIFIHNIRCEGNESSILHCPIQIDPRNVQLASMQNPRARYYARQYSCWSHETDAAVQCYDSVRLVGSSDLNYGRLEVEKNNAWTAVCDKGFDDADAKVVCSQLGYRDGRKQCCSALGLLTPNDNVKIAITNVECNGREETLKECTHHVGICESRQYVSVYCNESTITENAIKVQIAENKYYGPLEANLYGFWGPICPLGWDDNDARVACKQMGYEGGVAFNGSTRLHTPYAVGNFSCNGSEWNLRDCPYQDFSGDQGCQYPIQGVYTRPTAGVLCYRDKGGVQFRIVGQLTRGVVQIMFDGEWGRVCNNSWRDVDAGVFCRQQGFIDGIAYDAKSERKTGTVWINYIDCNGHEKSILECTGSWNPGDTNCDDAAVLCYDSVRVTNGDNLSHGAVQVNMNGNWGAVCNHQWDLKDAMVTCGQLHYDKGLPLCCAPYGYTTTMGFMDNMQCTGSEKKLTECQHSPPYGQTCMMDYASVVCYNGELPTSYTLTLSGPNNSTGAVEVKFLNITGRICADNWDDVDATVLCKEMGFSRGEAYTHYKWSTGRGENAPFWTSRLNCTAKDRNLGSCEKIPFGYVDSCVSRHYAGVLCYYDHGLSFRLGGGSHNHGRVEVAVDGQWGSVCNRYFDINDASVFCKYLGYVTGFPSYTKDFAKATGPVYEPNLHCNGSESSLKDCPLEGWKKITGSHACADHEMDAAVYCYSSVKLGTGVGKSVNHGSVQYYNREKKVWEAICANNFDDNSAKVVCRELGFMTGKSICCSAYGKTYEDILVNKTMQCTGKENLVDECFKEGTCNSTDFYASVMCFNESEYLHGITEEYRFSIQGAESGNYSGQIVVSHYGVEGRVCSEGWDDIDALVHCRHQGYSSGLAYHHADSEFAPLSGRGPYWMSNVDCKGSELSINNCKFGDRLSLGNCSKKSSAAVLCYNDDGIKYRFANGSKNYGRVEMSVNDVWGTVCDASWDDADATVLCRQEGFSGGYALKEAYYGQGSGPVWLSHLQCNGNETKLHQCLHRGFSSQIVDGSIGWWKCRSHRDDAGVYCVKNLRLSQGFNAAMGAVQIYDGNQWLAVCDDSFDKRHAQVVCRTLGFHDGTIISGSVFGDLSSPIGINNITCKGDEADFSQCDHKHQTNVCKKGTYASVFCSNKSISDQGFKVRIHPDNERTDVNYHGHVEVQLQGVWGSVCMLGWNEAAAEVTCRQLGFLGGKPYRPPNNFSKPIMISGAKCNGNEGSLDQCELHHWNVSKDCSFYEDRAGVFCYKSPMEFRLAGEVAHRGRVEIKINSIWGGICDWLWDSRDAQVFCKSLNGKYEDGLEIVGARYGHSDGPLWFTRMSCKGHESNVLLCQHTGFNSSDPMEGVYAGLCRTRSHDAAVECFEKKLAITKIQLVNGFNNQSGRVEVFLTGPDQWGTVCDDYWDDTDATVVCNQLGFATGKALKGAVFGRGTGPIWLDNIGCSGNESQLQDCDHNGFSVQNCNHGEDAGVICDGIYEKPTSPGIVPTHVPEQLQSHENIVIAVTVPIIVLLITAFAIVVFLFWHKMRPKGELKKVLVHNDMNDPSTTSSAGAATSTDGRVTLSKLKAHFSKSKPTQNGKENEGSSTISNPVYETFGKPVMDDMRLEQPGTNPDMEV</sequence>
<feature type="domain" description="SRCR" evidence="13">
    <location>
        <begin position="1260"/>
        <end position="1366"/>
    </location>
</feature>
<keyword evidence="9" id="KW-0325">Glycoprotein</keyword>
<comment type="subcellular location">
    <subcellularLocation>
        <location evidence="1">Membrane</location>
        <topology evidence="1">Single-pass membrane protein</topology>
    </subcellularLocation>
</comment>
<dbReference type="FunFam" id="3.10.250.10:FF:000016">
    <property type="entry name" value="Scavenger receptor cysteine-rich protein type 12"/>
    <property type="match status" value="9"/>
</dbReference>
<feature type="domain" description="SRCR" evidence="13">
    <location>
        <begin position="630"/>
        <end position="730"/>
    </location>
</feature>
<dbReference type="InterPro" id="IPR001190">
    <property type="entry name" value="SRCR"/>
</dbReference>
<feature type="domain" description="SRCR" evidence="13">
    <location>
        <begin position="1717"/>
        <end position="1811"/>
    </location>
</feature>
<feature type="disulfide bond" evidence="10">
    <location>
        <begin position="2883"/>
        <end position="2893"/>
    </location>
</feature>
<feature type="disulfide bond" evidence="10">
    <location>
        <begin position="2655"/>
        <end position="2665"/>
    </location>
</feature>
<feature type="disulfide bond" evidence="10">
    <location>
        <begin position="1018"/>
        <end position="1028"/>
    </location>
</feature>
<feature type="disulfide bond" evidence="10">
    <location>
        <begin position="484"/>
        <end position="494"/>
    </location>
</feature>
<keyword evidence="15" id="KW-1185">Reference proteome</keyword>
<feature type="domain" description="SRCR" evidence="13">
    <location>
        <begin position="2476"/>
        <end position="2574"/>
    </location>
</feature>
<evidence type="ECO:0000259" key="13">
    <source>
        <dbReference type="PROSITE" id="PS50287"/>
    </source>
</evidence>
<feature type="domain" description="SRCR" evidence="13">
    <location>
        <begin position="737"/>
        <end position="837"/>
    </location>
</feature>
<feature type="disulfide bond" evidence="10">
    <location>
        <begin position="1670"/>
        <end position="1680"/>
    </location>
</feature>
<accession>A0AAE0T6B2</accession>
<feature type="disulfide bond" evidence="10">
    <location>
        <begin position="588"/>
        <end position="598"/>
    </location>
</feature>
<feature type="domain" description="SRCR" evidence="13">
    <location>
        <begin position="1162"/>
        <end position="1258"/>
    </location>
</feature>
<evidence type="ECO:0000256" key="4">
    <source>
        <dbReference type="ARBA" id="ARBA00022737"/>
    </source>
</evidence>
<dbReference type="FunFam" id="3.10.250.10:FF:000009">
    <property type="entry name" value="WC1"/>
    <property type="match status" value="1"/>
</dbReference>
<proteinExistence type="predicted"/>
<feature type="domain" description="SRCR" evidence="13">
    <location>
        <begin position="1920"/>
        <end position="2024"/>
    </location>
</feature>
<keyword evidence="3" id="KW-0732">Signal</keyword>
<keyword evidence="6 12" id="KW-0472">Membrane</keyword>
<feature type="disulfide bond" evidence="10">
    <location>
        <begin position="1228"/>
        <end position="1238"/>
    </location>
</feature>
<dbReference type="SUPFAM" id="SSF56487">
    <property type="entry name" value="SRCR-like"/>
    <property type="match status" value="26"/>
</dbReference>
<evidence type="ECO:0000256" key="12">
    <source>
        <dbReference type="SAM" id="Phobius"/>
    </source>
</evidence>
<evidence type="ECO:0000256" key="9">
    <source>
        <dbReference type="ARBA" id="ARBA00023180"/>
    </source>
</evidence>
<feature type="domain" description="SRCR" evidence="13">
    <location>
        <begin position="1373"/>
        <end position="1492"/>
    </location>
</feature>
<evidence type="ECO:0000313" key="15">
    <source>
        <dbReference type="Proteomes" id="UP001195483"/>
    </source>
</evidence>
<feature type="domain" description="SRCR" evidence="13">
    <location>
        <begin position="2813"/>
        <end position="2914"/>
    </location>
</feature>
<feature type="disulfide bond" evidence="10">
    <location>
        <begin position="699"/>
        <end position="709"/>
    </location>
</feature>
<feature type="domain" description="SRCR" evidence="13">
    <location>
        <begin position="2137"/>
        <end position="2238"/>
    </location>
</feature>
<dbReference type="FunFam" id="3.10.250.10:FF:000011">
    <property type="entry name" value="Scavenger receptor class A member 5"/>
    <property type="match status" value="1"/>
</dbReference>
<feature type="domain" description="SRCR" evidence="13">
    <location>
        <begin position="195"/>
        <end position="299"/>
    </location>
</feature>
<keyword evidence="2 12" id="KW-0812">Transmembrane</keyword>
<feature type="domain" description="SRCR" evidence="13">
    <location>
        <begin position="2585"/>
        <end position="2688"/>
    </location>
</feature>
<dbReference type="Proteomes" id="UP001195483">
    <property type="component" value="Unassembled WGS sequence"/>
</dbReference>
<feature type="disulfide bond" evidence="10">
    <location>
        <begin position="381"/>
        <end position="391"/>
    </location>
</feature>
<feature type="domain" description="SRCR" evidence="13">
    <location>
        <begin position="2253"/>
        <end position="2358"/>
    </location>
</feature>